<dbReference type="InterPro" id="IPR013655">
    <property type="entry name" value="PAS_fold_3"/>
</dbReference>
<dbReference type="Pfam" id="PF08447">
    <property type="entry name" value="PAS_3"/>
    <property type="match status" value="1"/>
</dbReference>
<comment type="caution">
    <text evidence="7">The sequence shown here is derived from an EMBL/GenBank/DDBJ whole genome shotgun (WGS) entry which is preliminary data.</text>
</comment>
<dbReference type="InterPro" id="IPR004358">
    <property type="entry name" value="Sig_transdc_His_kin-like_C"/>
</dbReference>
<dbReference type="PRINTS" id="PR00344">
    <property type="entry name" value="BCTRLSENSOR"/>
</dbReference>
<dbReference type="EC" id="2.7.13.3" evidence="2"/>
<dbReference type="OrthoDB" id="5522855at2"/>
<proteinExistence type="predicted"/>
<name>A0A4R7CVD7_9FLAO</name>
<evidence type="ECO:0000256" key="3">
    <source>
        <dbReference type="ARBA" id="ARBA00022553"/>
    </source>
</evidence>
<dbReference type="InterPro" id="IPR013656">
    <property type="entry name" value="PAS_4"/>
</dbReference>
<evidence type="ECO:0000256" key="4">
    <source>
        <dbReference type="ARBA" id="ARBA00022679"/>
    </source>
</evidence>
<dbReference type="EMBL" id="SNZW01000019">
    <property type="protein sequence ID" value="TDS11611.1"/>
    <property type="molecule type" value="Genomic_DNA"/>
</dbReference>
<dbReference type="Pfam" id="PF08448">
    <property type="entry name" value="PAS_4"/>
    <property type="match status" value="1"/>
</dbReference>
<evidence type="ECO:0000256" key="1">
    <source>
        <dbReference type="ARBA" id="ARBA00000085"/>
    </source>
</evidence>
<dbReference type="GO" id="GO:0004673">
    <property type="term" value="F:protein histidine kinase activity"/>
    <property type="evidence" value="ECO:0007669"/>
    <property type="project" value="UniProtKB-EC"/>
</dbReference>
<dbReference type="SUPFAM" id="SSF55785">
    <property type="entry name" value="PYP-like sensor domain (PAS domain)"/>
    <property type="match status" value="3"/>
</dbReference>
<dbReference type="InterPro" id="IPR005467">
    <property type="entry name" value="His_kinase_dom"/>
</dbReference>
<dbReference type="SUPFAM" id="SSF55874">
    <property type="entry name" value="ATPase domain of HSP90 chaperone/DNA topoisomerase II/histidine kinase"/>
    <property type="match status" value="1"/>
</dbReference>
<dbReference type="Pfam" id="PF02518">
    <property type="entry name" value="HATPase_c"/>
    <property type="match status" value="1"/>
</dbReference>
<dbReference type="NCBIfam" id="TIGR00229">
    <property type="entry name" value="sensory_box"/>
    <property type="match status" value="1"/>
</dbReference>
<evidence type="ECO:0000313" key="7">
    <source>
        <dbReference type="EMBL" id="TDS11611.1"/>
    </source>
</evidence>
<gene>
    <name evidence="7" type="ORF">DFQ03_3638</name>
</gene>
<protein>
    <recommendedName>
        <fullName evidence="2">histidine kinase</fullName>
        <ecNumber evidence="2">2.7.13.3</ecNumber>
    </recommendedName>
</protein>
<sequence length="613" mass="70216">MFKAQNSSSFSLDWINQIPSSIVIIDTDFKLISASPRWQANFELDLNDIEGKYFLDLFPDLSQDFISRLKYSLDGLRDIKFKYNAKDNQYSSKDSVWHLNPWKDGYGNIIGVIIKVEPISKTQEIEIELNRTKLILNQKSSVAKIGSWEFDVLKEELNWTPVVNKIYGLSAKFEPNLEDAISYYTEESREVITKAIFEAINSGIPWNEKAQLKREDGIIIWVNTIGRPKFKDGKCTRIIGTIQHIQNETKPNIEVKDNALIEYPLFEKVPFGLAIIDFSNGNFLDVNNEFAKLTSFEKEHFLGHNFKNFINDTVKNKSTELIDELNEQGCFKPVKFTYTNQKKHNINIKMSGTLVEGTSGIKRVLCTFENITSQTKLERNLKNTITSSREKNEQLLNFAHMVSHNLKTHATNFSLLLNFLNDEAGKIQRNKYMNMLFSASDNLSETIRGLREIVAVKSSINEEKKLLSLNDCLFVVEQNVAGLLKETNGKIINEIPETTQVKALPAYLNSILTNCITNSIKYRCDDKKPIIILSIEENKNYTILSVEDNGLGIDLEKYGNELFGLYKTFHQNKKSRGIGLYITKHQVDAMNGKITVESKPNEGTTFRFHFNKK</sequence>
<dbReference type="PANTHER" id="PTHR43304:SF1">
    <property type="entry name" value="PAC DOMAIN-CONTAINING PROTEIN"/>
    <property type="match status" value="1"/>
</dbReference>
<reference evidence="7 8" key="1">
    <citation type="submission" date="2019-03" db="EMBL/GenBank/DDBJ databases">
        <title>Genomic Encyclopedia of Type Strains, Phase III (KMG-III): the genomes of soil and plant-associated and newly described type strains.</title>
        <authorList>
            <person name="Whitman W."/>
        </authorList>
    </citation>
    <scope>NUCLEOTIDE SEQUENCE [LARGE SCALE GENOMIC DNA]</scope>
    <source>
        <strain evidence="7 8">CECT 8455</strain>
    </source>
</reference>
<keyword evidence="5" id="KW-0418">Kinase</keyword>
<dbReference type="Proteomes" id="UP000295274">
    <property type="component" value="Unassembled WGS sequence"/>
</dbReference>
<dbReference type="Gene3D" id="3.30.450.20">
    <property type="entry name" value="PAS domain"/>
    <property type="match status" value="3"/>
</dbReference>
<comment type="catalytic activity">
    <reaction evidence="1">
        <text>ATP + protein L-histidine = ADP + protein N-phospho-L-histidine.</text>
        <dbReference type="EC" id="2.7.13.3"/>
    </reaction>
</comment>
<evidence type="ECO:0000259" key="6">
    <source>
        <dbReference type="PROSITE" id="PS50109"/>
    </source>
</evidence>
<dbReference type="SMART" id="SM00387">
    <property type="entry name" value="HATPase_c"/>
    <property type="match status" value="1"/>
</dbReference>
<dbReference type="InterPro" id="IPR003594">
    <property type="entry name" value="HATPase_dom"/>
</dbReference>
<dbReference type="RefSeq" id="WP_133674576.1">
    <property type="nucleotide sequence ID" value="NZ_SNZW01000019.1"/>
</dbReference>
<keyword evidence="4" id="KW-0808">Transferase</keyword>
<organism evidence="7 8">
    <name type="scientific">Maribacter caenipelagi</name>
    <dbReference type="NCBI Taxonomy" id="1447781"/>
    <lineage>
        <taxon>Bacteria</taxon>
        <taxon>Pseudomonadati</taxon>
        <taxon>Bacteroidota</taxon>
        <taxon>Flavobacteriia</taxon>
        <taxon>Flavobacteriales</taxon>
        <taxon>Flavobacteriaceae</taxon>
        <taxon>Maribacter</taxon>
    </lineage>
</organism>
<keyword evidence="8" id="KW-1185">Reference proteome</keyword>
<evidence type="ECO:0000256" key="5">
    <source>
        <dbReference type="ARBA" id="ARBA00022777"/>
    </source>
</evidence>
<dbReference type="Gene3D" id="3.30.565.10">
    <property type="entry name" value="Histidine kinase-like ATPase, C-terminal domain"/>
    <property type="match status" value="1"/>
</dbReference>
<dbReference type="PANTHER" id="PTHR43304">
    <property type="entry name" value="PHYTOCHROME-LIKE PROTEIN CPH1"/>
    <property type="match status" value="1"/>
</dbReference>
<evidence type="ECO:0000313" key="8">
    <source>
        <dbReference type="Proteomes" id="UP000295274"/>
    </source>
</evidence>
<dbReference type="PROSITE" id="PS50109">
    <property type="entry name" value="HIS_KIN"/>
    <property type="match status" value="1"/>
</dbReference>
<dbReference type="AlphaFoldDB" id="A0A4R7CVD7"/>
<dbReference type="InterPro" id="IPR035965">
    <property type="entry name" value="PAS-like_dom_sf"/>
</dbReference>
<dbReference type="Pfam" id="PF13426">
    <property type="entry name" value="PAS_9"/>
    <property type="match status" value="1"/>
</dbReference>
<accession>A0A4R7CVD7</accession>
<dbReference type="CDD" id="cd00130">
    <property type="entry name" value="PAS"/>
    <property type="match status" value="2"/>
</dbReference>
<keyword evidence="3" id="KW-0597">Phosphoprotein</keyword>
<dbReference type="InterPro" id="IPR000014">
    <property type="entry name" value="PAS"/>
</dbReference>
<evidence type="ECO:0000256" key="2">
    <source>
        <dbReference type="ARBA" id="ARBA00012438"/>
    </source>
</evidence>
<dbReference type="InterPro" id="IPR052162">
    <property type="entry name" value="Sensor_kinase/Photoreceptor"/>
</dbReference>
<feature type="domain" description="Histidine kinase" evidence="6">
    <location>
        <begin position="401"/>
        <end position="613"/>
    </location>
</feature>
<dbReference type="SMART" id="SM00091">
    <property type="entry name" value="PAS"/>
    <property type="match status" value="2"/>
</dbReference>
<dbReference type="InterPro" id="IPR036890">
    <property type="entry name" value="HATPase_C_sf"/>
</dbReference>